<feature type="domain" description="Release factor glutamine methyltransferase N-terminal" evidence="7">
    <location>
        <begin position="17"/>
        <end position="73"/>
    </location>
</feature>
<dbReference type="Gene3D" id="3.40.50.150">
    <property type="entry name" value="Vaccinia Virus protein VP39"/>
    <property type="match status" value="1"/>
</dbReference>
<gene>
    <name evidence="8" type="ORF">CBF53_04160</name>
    <name evidence="9" type="ORF">CBF70_03880</name>
</gene>
<dbReference type="GO" id="GO:0032259">
    <property type="term" value="P:methylation"/>
    <property type="evidence" value="ECO:0007669"/>
    <property type="project" value="UniProtKB-KW"/>
</dbReference>
<dbReference type="NCBIfam" id="TIGR03534">
    <property type="entry name" value="RF_mod_PrmC"/>
    <property type="match status" value="1"/>
</dbReference>
<name>A0A256LFS2_9LACO</name>
<dbReference type="PANTHER" id="PTHR18895:SF74">
    <property type="entry name" value="MTRF1L RELEASE FACTOR GLUTAMINE METHYLTRANSFERASE"/>
    <property type="match status" value="1"/>
</dbReference>
<dbReference type="AlphaFoldDB" id="A0A256LFS2"/>
<dbReference type="InterPro" id="IPR029063">
    <property type="entry name" value="SAM-dependent_MTases_sf"/>
</dbReference>
<comment type="caution">
    <text evidence="9">The sequence shown here is derived from an EMBL/GenBank/DDBJ whole genome shotgun (WGS) entry which is preliminary data.</text>
</comment>
<dbReference type="EMBL" id="NGNX01000011">
    <property type="protein sequence ID" value="OYR92170.1"/>
    <property type="molecule type" value="Genomic_DNA"/>
</dbReference>
<evidence type="ECO:0000313" key="8">
    <source>
        <dbReference type="EMBL" id="OYR88473.1"/>
    </source>
</evidence>
<dbReference type="CDD" id="cd02440">
    <property type="entry name" value="AdoMet_MTases"/>
    <property type="match status" value="1"/>
</dbReference>
<reference evidence="10 11" key="3">
    <citation type="submission" date="2017-09" db="EMBL/GenBank/DDBJ databases">
        <title>Tripartite evolution among Lactobacillus johnsonii, Lactobacillus taiwanensis, Lactobacillus reuteri and their rodent host.</title>
        <authorList>
            <person name="Wang T."/>
            <person name="Knowles S."/>
            <person name="Cheng C."/>
        </authorList>
    </citation>
    <scope>NUCLEOTIDE SEQUENCE [LARGE SCALE GENOMIC DNA]</scope>
    <source>
        <strain evidence="9 10">609q</strain>
        <strain evidence="8 11">609u</strain>
    </source>
</reference>
<dbReference type="GO" id="GO:0003676">
    <property type="term" value="F:nucleic acid binding"/>
    <property type="evidence" value="ECO:0007669"/>
    <property type="project" value="InterPro"/>
</dbReference>
<dbReference type="SUPFAM" id="SSF53335">
    <property type="entry name" value="S-adenosyl-L-methionine-dependent methyltransferases"/>
    <property type="match status" value="1"/>
</dbReference>
<dbReference type="Proteomes" id="UP000216316">
    <property type="component" value="Unassembled WGS sequence"/>
</dbReference>
<comment type="catalytic activity">
    <reaction evidence="5">
        <text>L-glutaminyl-[peptide chain release factor] + S-adenosyl-L-methionine = N(5)-methyl-L-glutaminyl-[peptide chain release factor] + S-adenosyl-L-homocysteine + H(+)</text>
        <dbReference type="Rhea" id="RHEA:42896"/>
        <dbReference type="Rhea" id="RHEA-COMP:10271"/>
        <dbReference type="Rhea" id="RHEA-COMP:10272"/>
        <dbReference type="ChEBI" id="CHEBI:15378"/>
        <dbReference type="ChEBI" id="CHEBI:30011"/>
        <dbReference type="ChEBI" id="CHEBI:57856"/>
        <dbReference type="ChEBI" id="CHEBI:59789"/>
        <dbReference type="ChEBI" id="CHEBI:61891"/>
        <dbReference type="EC" id="2.1.1.297"/>
    </reaction>
</comment>
<evidence type="ECO:0000313" key="9">
    <source>
        <dbReference type="EMBL" id="OYR92170.1"/>
    </source>
</evidence>
<dbReference type="Gene3D" id="1.10.8.10">
    <property type="entry name" value="DNA helicase RuvA subunit, C-terminal domain"/>
    <property type="match status" value="1"/>
</dbReference>
<evidence type="ECO:0000256" key="2">
    <source>
        <dbReference type="ARBA" id="ARBA00022603"/>
    </source>
</evidence>
<dbReference type="InterPro" id="IPR040758">
    <property type="entry name" value="PrmC_N"/>
</dbReference>
<evidence type="ECO:0000256" key="3">
    <source>
        <dbReference type="ARBA" id="ARBA00022679"/>
    </source>
</evidence>
<dbReference type="PROSITE" id="PS00092">
    <property type="entry name" value="N6_MTASE"/>
    <property type="match status" value="1"/>
</dbReference>
<evidence type="ECO:0000259" key="6">
    <source>
        <dbReference type="Pfam" id="PF05175"/>
    </source>
</evidence>
<dbReference type="Pfam" id="PF17827">
    <property type="entry name" value="PrmC_N"/>
    <property type="match status" value="1"/>
</dbReference>
<dbReference type="InterPro" id="IPR004556">
    <property type="entry name" value="HemK-like"/>
</dbReference>
<proteinExistence type="predicted"/>
<keyword evidence="3 9" id="KW-0808">Transferase</keyword>
<dbReference type="InterPro" id="IPR002052">
    <property type="entry name" value="DNA_methylase_N6_adenine_CS"/>
</dbReference>
<reference evidence="8 11" key="2">
    <citation type="submission" date="2017-05" db="EMBL/GenBank/DDBJ databases">
        <authorList>
            <person name="Lin X.B."/>
            <person name="Stothard P."/>
            <person name="Tasseva G."/>
            <person name="Walter J."/>
        </authorList>
    </citation>
    <scope>NUCLEOTIDE SEQUENCE [LARGE SCALE GENOMIC DNA]</scope>
    <source>
        <strain evidence="8 11">609u</strain>
    </source>
</reference>
<reference evidence="9 10" key="1">
    <citation type="submission" date="2017-04" db="EMBL/GenBank/DDBJ databases">
        <authorList>
            <person name="Afonso C.L."/>
            <person name="Miller P.J."/>
            <person name="Scott M.A."/>
            <person name="Spackman E."/>
            <person name="Goraichik I."/>
            <person name="Dimitrov K.M."/>
            <person name="Suarez D.L."/>
            <person name="Swayne D.E."/>
        </authorList>
    </citation>
    <scope>NUCLEOTIDE SEQUENCE [LARGE SCALE GENOMIC DNA]</scope>
    <source>
        <strain evidence="9 10">609q</strain>
    </source>
</reference>
<dbReference type="PANTHER" id="PTHR18895">
    <property type="entry name" value="HEMK METHYLTRANSFERASE"/>
    <property type="match status" value="1"/>
</dbReference>
<organism evidence="9 10">
    <name type="scientific">Lactobacillus taiwanensis</name>
    <dbReference type="NCBI Taxonomy" id="508451"/>
    <lineage>
        <taxon>Bacteria</taxon>
        <taxon>Bacillati</taxon>
        <taxon>Bacillota</taxon>
        <taxon>Bacilli</taxon>
        <taxon>Lactobacillales</taxon>
        <taxon>Lactobacillaceae</taxon>
        <taxon>Lactobacillus</taxon>
    </lineage>
</organism>
<evidence type="ECO:0000256" key="5">
    <source>
        <dbReference type="ARBA" id="ARBA00048391"/>
    </source>
</evidence>
<accession>A0A256LFS2</accession>
<evidence type="ECO:0000256" key="4">
    <source>
        <dbReference type="ARBA" id="ARBA00022691"/>
    </source>
</evidence>
<dbReference type="Proteomes" id="UP000215828">
    <property type="component" value="Unassembled WGS sequence"/>
</dbReference>
<dbReference type="GO" id="GO:0102559">
    <property type="term" value="F:peptide chain release factor N(5)-glutamine methyltransferase activity"/>
    <property type="evidence" value="ECO:0007669"/>
    <property type="project" value="UniProtKB-EC"/>
</dbReference>
<keyword evidence="11" id="KW-1185">Reference proteome</keyword>
<dbReference type="EMBL" id="NGNV01000011">
    <property type="protein sequence ID" value="OYR88473.1"/>
    <property type="molecule type" value="Genomic_DNA"/>
</dbReference>
<dbReference type="InterPro" id="IPR007848">
    <property type="entry name" value="Small_mtfrase_dom"/>
</dbReference>
<feature type="domain" description="Methyltransferase small" evidence="6">
    <location>
        <begin position="107"/>
        <end position="195"/>
    </location>
</feature>
<evidence type="ECO:0000259" key="7">
    <source>
        <dbReference type="Pfam" id="PF17827"/>
    </source>
</evidence>
<sequence>MPKNLKQIKEKVLANNPEVRADDIDYVLGERLNYTPSEYELHINDELTSEQEKEALKDMKKLRRGISPQYILGYAWFYGYKILVNRGVLIPRFETEELVKWALENIKSGEKILDLGTGSGAIMVALVKQAQEQGISDLILYASDITDSALRESEENFLKYDLDVKTRKANVLVGLEKFDMIISNPPYIKTSEKDLMDANVIKNEPDTALYGGEDGLDFYRKFAKQIRSHLNPNGQFFLEFGFSEKEQLENLFKAELPDFKVEFREDLAGKPRMVHGRWMK</sequence>
<dbReference type="NCBIfam" id="TIGR00536">
    <property type="entry name" value="hemK_fam"/>
    <property type="match status" value="1"/>
</dbReference>
<evidence type="ECO:0000313" key="11">
    <source>
        <dbReference type="Proteomes" id="UP000216316"/>
    </source>
</evidence>
<dbReference type="InterPro" id="IPR019874">
    <property type="entry name" value="RF_methyltr_PrmC"/>
</dbReference>
<protein>
    <recommendedName>
        <fullName evidence="1">peptide chain release factor N(5)-glutamine methyltransferase</fullName>
        <ecNumber evidence="1">2.1.1.297</ecNumber>
    </recommendedName>
</protein>
<evidence type="ECO:0000256" key="1">
    <source>
        <dbReference type="ARBA" id="ARBA00012771"/>
    </source>
</evidence>
<evidence type="ECO:0000313" key="10">
    <source>
        <dbReference type="Proteomes" id="UP000215828"/>
    </source>
</evidence>
<dbReference type="Pfam" id="PF05175">
    <property type="entry name" value="MTS"/>
    <property type="match status" value="1"/>
</dbReference>
<dbReference type="RefSeq" id="WP_094496231.1">
    <property type="nucleotide sequence ID" value="NZ_NGNV01000011.1"/>
</dbReference>
<dbReference type="InterPro" id="IPR050320">
    <property type="entry name" value="N5-glutamine_MTase"/>
</dbReference>
<keyword evidence="4" id="KW-0949">S-adenosyl-L-methionine</keyword>
<dbReference type="EC" id="2.1.1.297" evidence="1"/>
<keyword evidence="2 9" id="KW-0489">Methyltransferase</keyword>